<protein>
    <submittedName>
        <fullName evidence="2">Unannotated protein</fullName>
    </submittedName>
</protein>
<feature type="transmembrane region" description="Helical" evidence="1">
    <location>
        <begin position="59"/>
        <end position="85"/>
    </location>
</feature>
<sequence>MAVVNRLDLVFLGLSLPVFLVAGLSMPAWLIIAAAWLIQRFVRGWAIKTAKETDDPRTLVGLLAGSLIGRGWFIAISIFACGMIYGSKAGLSAALLAVALFTVMFTVEMLFRPFDEADSK</sequence>
<dbReference type="EMBL" id="CAFBLU010000002">
    <property type="protein sequence ID" value="CAB4862170.1"/>
    <property type="molecule type" value="Genomic_DNA"/>
</dbReference>
<organism evidence="2">
    <name type="scientific">freshwater metagenome</name>
    <dbReference type="NCBI Taxonomy" id="449393"/>
    <lineage>
        <taxon>unclassified sequences</taxon>
        <taxon>metagenomes</taxon>
        <taxon>ecological metagenomes</taxon>
    </lineage>
</organism>
<accession>A0A6J7CX14</accession>
<name>A0A6J7CX14_9ZZZZ</name>
<evidence type="ECO:0000256" key="1">
    <source>
        <dbReference type="SAM" id="Phobius"/>
    </source>
</evidence>
<feature type="transmembrane region" description="Helical" evidence="1">
    <location>
        <begin position="12"/>
        <end position="38"/>
    </location>
</feature>
<keyword evidence="1" id="KW-1133">Transmembrane helix</keyword>
<feature type="transmembrane region" description="Helical" evidence="1">
    <location>
        <begin position="91"/>
        <end position="111"/>
    </location>
</feature>
<proteinExistence type="predicted"/>
<dbReference type="AlphaFoldDB" id="A0A6J7CX14"/>
<keyword evidence="1" id="KW-0812">Transmembrane</keyword>
<gene>
    <name evidence="2" type="ORF">UFOPK3444_00241</name>
</gene>
<reference evidence="2" key="1">
    <citation type="submission" date="2020-05" db="EMBL/GenBank/DDBJ databases">
        <authorList>
            <person name="Chiriac C."/>
            <person name="Salcher M."/>
            <person name="Ghai R."/>
            <person name="Kavagutti S V."/>
        </authorList>
    </citation>
    <scope>NUCLEOTIDE SEQUENCE</scope>
</reference>
<evidence type="ECO:0000313" key="2">
    <source>
        <dbReference type="EMBL" id="CAB4862170.1"/>
    </source>
</evidence>
<keyword evidence="1" id="KW-0472">Membrane</keyword>